<dbReference type="SUPFAM" id="SSF48452">
    <property type="entry name" value="TPR-like"/>
    <property type="match status" value="1"/>
</dbReference>
<dbReference type="Pfam" id="PF07980">
    <property type="entry name" value="SusD_RagB"/>
    <property type="match status" value="1"/>
</dbReference>
<sequence length="547" mass="63192">MNNRIIKYIGVILLSSTLSCSNFLDVKPLDSFTGEAIFSDLQLTETYVNKRYTELRDGFGNFGLRYISDEAYHNFNSGNPYLYNRGEVTPDQLGDYTTWNAYYESIKNCNIFFDNIGLLKADKAKVDRLTGEVTFLRAFLYADLIARFGGVPLVVKSFDLDSEMKIPRNTYQECVAFIVAELDKAAQLLPAKYDNVNFGRATKGAALALKSRVLLYAASAYWNPSKEKSKWQAAADAAKAVITLQENGGQVYSLDPNYKELFLRNTSPEIIFMRQFNTEFGHSFDWTDSPNGFTGWSRTCVLQDMVDAYEMADGSAPTEQEYIDGKPWLNREPRFYASIVCDGQQFRGREIEFFISSTGNRAQSGKDSEFGIDDWNASKTHYTIRKFMNESLRNPWNDKGNQPWIYMRLGEIYLNYAEAMFELGDESTARLYINKIRQRARGASTNVLPDITATGTQLFSKIQHERRIELAFEDHRFFDVRRWKIAEITENKPARRISIIRNDQTKVKTYKIDVLQERKFFPQHYLLPIPRDERQRNPLLEQNPDYK</sequence>
<keyword evidence="3" id="KW-0732">Signal</keyword>
<dbReference type="Pfam" id="PF14322">
    <property type="entry name" value="SusD-like_3"/>
    <property type="match status" value="1"/>
</dbReference>
<feature type="domain" description="SusD-like N-terminal" evidence="7">
    <location>
        <begin position="23"/>
        <end position="215"/>
    </location>
</feature>
<evidence type="ECO:0000256" key="5">
    <source>
        <dbReference type="ARBA" id="ARBA00023237"/>
    </source>
</evidence>
<proteinExistence type="inferred from homology"/>
<dbReference type="Gene3D" id="1.25.40.390">
    <property type="match status" value="1"/>
</dbReference>
<evidence type="ECO:0000256" key="4">
    <source>
        <dbReference type="ARBA" id="ARBA00023136"/>
    </source>
</evidence>
<evidence type="ECO:0000259" key="7">
    <source>
        <dbReference type="Pfam" id="PF14322"/>
    </source>
</evidence>
<organism evidence="8 9">
    <name type="scientific">Sphingobacterium psychroaquaticum</name>
    <dbReference type="NCBI Taxonomy" id="561061"/>
    <lineage>
        <taxon>Bacteria</taxon>
        <taxon>Pseudomonadati</taxon>
        <taxon>Bacteroidota</taxon>
        <taxon>Sphingobacteriia</taxon>
        <taxon>Sphingobacteriales</taxon>
        <taxon>Sphingobacteriaceae</taxon>
        <taxon>Sphingobacterium</taxon>
    </lineage>
</organism>
<name>A0A1X7IDT2_9SPHI</name>
<comment type="subcellular location">
    <subcellularLocation>
        <location evidence="1">Cell outer membrane</location>
    </subcellularLocation>
</comment>
<evidence type="ECO:0000259" key="6">
    <source>
        <dbReference type="Pfam" id="PF07980"/>
    </source>
</evidence>
<keyword evidence="4" id="KW-0472">Membrane</keyword>
<gene>
    <name evidence="8" type="ORF">SAMN05660862_0675</name>
</gene>
<reference evidence="8 9" key="1">
    <citation type="submission" date="2017-04" db="EMBL/GenBank/DDBJ databases">
        <authorList>
            <person name="Afonso C.L."/>
            <person name="Miller P.J."/>
            <person name="Scott M.A."/>
            <person name="Spackman E."/>
            <person name="Goraichik I."/>
            <person name="Dimitrov K.M."/>
            <person name="Suarez D.L."/>
            <person name="Swayne D.E."/>
        </authorList>
    </citation>
    <scope>NUCLEOTIDE SEQUENCE [LARGE SCALE GENOMIC DNA]</scope>
    <source>
        <strain evidence="8 9">DSM 22418</strain>
    </source>
</reference>
<keyword evidence="9" id="KW-1185">Reference proteome</keyword>
<dbReference type="GO" id="GO:0009279">
    <property type="term" value="C:cell outer membrane"/>
    <property type="evidence" value="ECO:0007669"/>
    <property type="project" value="UniProtKB-SubCell"/>
</dbReference>
<evidence type="ECO:0000256" key="3">
    <source>
        <dbReference type="ARBA" id="ARBA00022729"/>
    </source>
</evidence>
<dbReference type="Proteomes" id="UP000192980">
    <property type="component" value="Unassembled WGS sequence"/>
</dbReference>
<dbReference type="RefSeq" id="WP_085471533.1">
    <property type="nucleotide sequence ID" value="NZ_CP038029.1"/>
</dbReference>
<evidence type="ECO:0000256" key="2">
    <source>
        <dbReference type="ARBA" id="ARBA00006275"/>
    </source>
</evidence>
<evidence type="ECO:0000313" key="8">
    <source>
        <dbReference type="EMBL" id="SMG12315.1"/>
    </source>
</evidence>
<evidence type="ECO:0000256" key="1">
    <source>
        <dbReference type="ARBA" id="ARBA00004442"/>
    </source>
</evidence>
<dbReference type="CDD" id="cd08977">
    <property type="entry name" value="SusD"/>
    <property type="match status" value="1"/>
</dbReference>
<dbReference type="InterPro" id="IPR012944">
    <property type="entry name" value="SusD_RagB_dom"/>
</dbReference>
<dbReference type="AlphaFoldDB" id="A0A1X7IDT2"/>
<evidence type="ECO:0000313" key="9">
    <source>
        <dbReference type="Proteomes" id="UP000192980"/>
    </source>
</evidence>
<dbReference type="EMBL" id="FXAU01000001">
    <property type="protein sequence ID" value="SMG12315.1"/>
    <property type="molecule type" value="Genomic_DNA"/>
</dbReference>
<dbReference type="PROSITE" id="PS51257">
    <property type="entry name" value="PROKAR_LIPOPROTEIN"/>
    <property type="match status" value="1"/>
</dbReference>
<dbReference type="InterPro" id="IPR033985">
    <property type="entry name" value="SusD-like_N"/>
</dbReference>
<comment type="similarity">
    <text evidence="2">Belongs to the SusD family.</text>
</comment>
<dbReference type="STRING" id="561061.SAMN05660862_0675"/>
<protein>
    <submittedName>
        <fullName evidence="8">Starch-binding associating with outer membrane</fullName>
    </submittedName>
</protein>
<keyword evidence="5" id="KW-0998">Cell outer membrane</keyword>
<dbReference type="InterPro" id="IPR011990">
    <property type="entry name" value="TPR-like_helical_dom_sf"/>
</dbReference>
<feature type="domain" description="RagB/SusD" evidence="6">
    <location>
        <begin position="269"/>
        <end position="546"/>
    </location>
</feature>
<accession>A0A1X7IDT2</accession>
<dbReference type="OrthoDB" id="5694214at2"/>